<sequence length="57" mass="5909">MLTSAPACNASMNSLVPDLAIVPKLFTNSAFVMPIPLSMMDKVLLALSGTSLINNSG</sequence>
<dbReference type="AlphaFoldDB" id="A0A2P2M1A4"/>
<proteinExistence type="predicted"/>
<evidence type="ECO:0000313" key="1">
    <source>
        <dbReference type="EMBL" id="MBX24004.1"/>
    </source>
</evidence>
<name>A0A2P2M1A4_RHIMU</name>
<dbReference type="EMBL" id="GGEC01043520">
    <property type="protein sequence ID" value="MBX24004.1"/>
    <property type="molecule type" value="Transcribed_RNA"/>
</dbReference>
<accession>A0A2P2M1A4</accession>
<protein>
    <submittedName>
        <fullName evidence="1">Heat shock cognate protein 80-like</fullName>
    </submittedName>
</protein>
<reference evidence="1" key="1">
    <citation type="submission" date="2018-02" db="EMBL/GenBank/DDBJ databases">
        <title>Rhizophora mucronata_Transcriptome.</title>
        <authorList>
            <person name="Meera S.P."/>
            <person name="Sreeshan A."/>
            <person name="Augustine A."/>
        </authorList>
    </citation>
    <scope>NUCLEOTIDE SEQUENCE</scope>
    <source>
        <tissue evidence="1">Leaf</tissue>
    </source>
</reference>
<keyword evidence="1" id="KW-0346">Stress response</keyword>
<organism evidence="1">
    <name type="scientific">Rhizophora mucronata</name>
    <name type="common">Asiatic mangrove</name>
    <dbReference type="NCBI Taxonomy" id="61149"/>
    <lineage>
        <taxon>Eukaryota</taxon>
        <taxon>Viridiplantae</taxon>
        <taxon>Streptophyta</taxon>
        <taxon>Embryophyta</taxon>
        <taxon>Tracheophyta</taxon>
        <taxon>Spermatophyta</taxon>
        <taxon>Magnoliopsida</taxon>
        <taxon>eudicotyledons</taxon>
        <taxon>Gunneridae</taxon>
        <taxon>Pentapetalae</taxon>
        <taxon>rosids</taxon>
        <taxon>fabids</taxon>
        <taxon>Malpighiales</taxon>
        <taxon>Rhizophoraceae</taxon>
        <taxon>Rhizophora</taxon>
    </lineage>
</organism>